<evidence type="ECO:0000256" key="2">
    <source>
        <dbReference type="SAM" id="Phobius"/>
    </source>
</evidence>
<organism evidence="3">
    <name type="scientific">Rhizophora mucronata</name>
    <name type="common">Asiatic mangrove</name>
    <dbReference type="NCBI Taxonomy" id="61149"/>
    <lineage>
        <taxon>Eukaryota</taxon>
        <taxon>Viridiplantae</taxon>
        <taxon>Streptophyta</taxon>
        <taxon>Embryophyta</taxon>
        <taxon>Tracheophyta</taxon>
        <taxon>Spermatophyta</taxon>
        <taxon>Magnoliopsida</taxon>
        <taxon>eudicotyledons</taxon>
        <taxon>Gunneridae</taxon>
        <taxon>Pentapetalae</taxon>
        <taxon>rosids</taxon>
        <taxon>fabids</taxon>
        <taxon>Malpighiales</taxon>
        <taxon>Rhizophoraceae</taxon>
        <taxon>Rhizophora</taxon>
    </lineage>
</organism>
<keyword evidence="2" id="KW-0812">Transmembrane</keyword>
<feature type="region of interest" description="Disordered" evidence="1">
    <location>
        <begin position="43"/>
        <end position="92"/>
    </location>
</feature>
<feature type="compositionally biased region" description="Basic and acidic residues" evidence="1">
    <location>
        <begin position="72"/>
        <end position="81"/>
    </location>
</feature>
<evidence type="ECO:0000256" key="1">
    <source>
        <dbReference type="SAM" id="MobiDB-lite"/>
    </source>
</evidence>
<keyword evidence="2" id="KW-1133">Transmembrane helix</keyword>
<protein>
    <submittedName>
        <fullName evidence="3">Uncharacterized protein</fullName>
    </submittedName>
</protein>
<dbReference type="AlphaFoldDB" id="A0A2P2KX10"/>
<proteinExistence type="predicted"/>
<keyword evidence="2" id="KW-0472">Membrane</keyword>
<name>A0A2P2KX10_RHIMU</name>
<sequence>MLFTSCSFAHFSFFCQVRLLWYCFFGILLLVADVVVTRTRMAGQTDRRTRRISSQRYDPSQDQVVPQLGNRSGDKDERDPHNLTLAPSAPVN</sequence>
<reference evidence="3" key="1">
    <citation type="submission" date="2018-02" db="EMBL/GenBank/DDBJ databases">
        <title>Rhizophora mucronata_Transcriptome.</title>
        <authorList>
            <person name="Meera S.P."/>
            <person name="Sreeshan A."/>
            <person name="Augustine A."/>
        </authorList>
    </citation>
    <scope>NUCLEOTIDE SEQUENCE</scope>
    <source>
        <tissue evidence="3">Leaf</tissue>
    </source>
</reference>
<dbReference type="EMBL" id="GGEC01029743">
    <property type="protein sequence ID" value="MBX10227.1"/>
    <property type="molecule type" value="Transcribed_RNA"/>
</dbReference>
<feature type="transmembrane region" description="Helical" evidence="2">
    <location>
        <begin position="19"/>
        <end position="41"/>
    </location>
</feature>
<feature type="compositionally biased region" description="Polar residues" evidence="1">
    <location>
        <begin position="54"/>
        <end position="64"/>
    </location>
</feature>
<evidence type="ECO:0000313" key="3">
    <source>
        <dbReference type="EMBL" id="MBX10227.1"/>
    </source>
</evidence>
<accession>A0A2P2KX10</accession>